<dbReference type="GO" id="GO:0015288">
    <property type="term" value="F:porin activity"/>
    <property type="evidence" value="ECO:0007669"/>
    <property type="project" value="UniProtKB-KW"/>
</dbReference>
<comment type="subunit">
    <text evidence="2">Homotrimer.</text>
</comment>
<evidence type="ECO:0000256" key="6">
    <source>
        <dbReference type="ARBA" id="ARBA00022729"/>
    </source>
</evidence>
<evidence type="ECO:0000256" key="8">
    <source>
        <dbReference type="ARBA" id="ARBA00023114"/>
    </source>
</evidence>
<dbReference type="RefSeq" id="WP_034435246.1">
    <property type="nucleotide sequence ID" value="NZ_CBTK010000267.1"/>
</dbReference>
<organism evidence="13 14">
    <name type="scientific">Candidatus Contendobacter odensis Run_B_J11</name>
    <dbReference type="NCBI Taxonomy" id="1400861"/>
    <lineage>
        <taxon>Bacteria</taxon>
        <taxon>Pseudomonadati</taxon>
        <taxon>Pseudomonadota</taxon>
        <taxon>Gammaproteobacteria</taxon>
        <taxon>Candidatus Competibacteraceae</taxon>
        <taxon>Candidatus Contendibacter</taxon>
    </lineage>
</organism>
<keyword evidence="4" id="KW-1134">Transmembrane beta strand</keyword>
<comment type="subcellular location">
    <subcellularLocation>
        <location evidence="1">Cell outer membrane</location>
        <topology evidence="1">Multi-pass membrane protein</topology>
    </subcellularLocation>
</comment>
<dbReference type="PANTHER" id="PTHR34501">
    <property type="entry name" value="PROTEIN YDDL-RELATED"/>
    <property type="match status" value="1"/>
</dbReference>
<evidence type="ECO:0000256" key="2">
    <source>
        <dbReference type="ARBA" id="ARBA00011233"/>
    </source>
</evidence>
<dbReference type="Proteomes" id="UP000019184">
    <property type="component" value="Unassembled WGS sequence"/>
</dbReference>
<dbReference type="GO" id="GO:0046930">
    <property type="term" value="C:pore complex"/>
    <property type="evidence" value="ECO:0007669"/>
    <property type="project" value="UniProtKB-KW"/>
</dbReference>
<dbReference type="InterPro" id="IPR002299">
    <property type="entry name" value="Porin_Neis"/>
</dbReference>
<keyword evidence="14" id="KW-1185">Reference proteome</keyword>
<evidence type="ECO:0000256" key="4">
    <source>
        <dbReference type="ARBA" id="ARBA00022452"/>
    </source>
</evidence>
<keyword evidence="10" id="KW-0998">Cell outer membrane</keyword>
<dbReference type="Pfam" id="PF13609">
    <property type="entry name" value="Porin_4"/>
    <property type="match status" value="1"/>
</dbReference>
<evidence type="ECO:0000256" key="10">
    <source>
        <dbReference type="ARBA" id="ARBA00023237"/>
    </source>
</evidence>
<dbReference type="AlphaFoldDB" id="A0A7U7GDT6"/>
<evidence type="ECO:0000259" key="12">
    <source>
        <dbReference type="Pfam" id="PF13609"/>
    </source>
</evidence>
<keyword evidence="7" id="KW-0406">Ion transport</keyword>
<protein>
    <recommendedName>
        <fullName evidence="12">Porin domain-containing protein</fullName>
    </recommendedName>
</protein>
<dbReference type="CDD" id="cd00342">
    <property type="entry name" value="gram_neg_porins"/>
    <property type="match status" value="1"/>
</dbReference>
<dbReference type="InterPro" id="IPR033900">
    <property type="entry name" value="Gram_neg_porin_domain"/>
</dbReference>
<proteinExistence type="predicted"/>
<evidence type="ECO:0000313" key="13">
    <source>
        <dbReference type="EMBL" id="CDH46555.1"/>
    </source>
</evidence>
<dbReference type="PRINTS" id="PR00184">
    <property type="entry name" value="NEISSPPORIN"/>
</dbReference>
<dbReference type="EMBL" id="CBTK010000267">
    <property type="protein sequence ID" value="CDH46555.1"/>
    <property type="molecule type" value="Genomic_DNA"/>
</dbReference>
<feature type="signal peptide" evidence="11">
    <location>
        <begin position="1"/>
        <end position="22"/>
    </location>
</feature>
<dbReference type="SUPFAM" id="SSF56935">
    <property type="entry name" value="Porins"/>
    <property type="match status" value="1"/>
</dbReference>
<feature type="chain" id="PRO_5030609779" description="Porin domain-containing protein" evidence="11">
    <location>
        <begin position="23"/>
        <end position="372"/>
    </location>
</feature>
<sequence>MKKSILALAVAAALAAPLAAQADTILYGSARVSVDYNDEKLGLLDQVPGATDPDGYWDVVNNDSRLGVLGSEDLGGGLSAVYQYEFGVDVTEGGNFESNRPKFVGLKGNFGTVTLGTQETPYYHVAGVTDIFNSGKTFTGPFWLGGSFNGFEVDVSGNTTRGRGALTRYDNSVYYTTPDFNGFTGEAMLVMNGANDFNGGAGYSDNIDVWNIAAKYSNGPFFAGVSYIALDGNSNVSISNTVSLDLDLDQWVVGLGYASGPFSVGFIYEQGTLNQFGLISNARVGGVRVGGDDASNFFLTGSYTFGNNMISAAYGQLDPGTKGDNTIDNYVVGYQYNFSKRTRLWAEYIGRSADSFFYGDQNAVSIGTRVDF</sequence>
<evidence type="ECO:0000256" key="11">
    <source>
        <dbReference type="SAM" id="SignalP"/>
    </source>
</evidence>
<keyword evidence="3" id="KW-0813">Transport</keyword>
<keyword evidence="5" id="KW-0812">Transmembrane</keyword>
<dbReference type="Gene3D" id="2.40.160.10">
    <property type="entry name" value="Porin"/>
    <property type="match status" value="1"/>
</dbReference>
<keyword evidence="9" id="KW-0472">Membrane</keyword>
<evidence type="ECO:0000256" key="9">
    <source>
        <dbReference type="ARBA" id="ARBA00023136"/>
    </source>
</evidence>
<comment type="caution">
    <text evidence="13">The sequence shown here is derived from an EMBL/GenBank/DDBJ whole genome shotgun (WGS) entry which is preliminary data.</text>
</comment>
<evidence type="ECO:0000256" key="3">
    <source>
        <dbReference type="ARBA" id="ARBA00022448"/>
    </source>
</evidence>
<evidence type="ECO:0000313" key="14">
    <source>
        <dbReference type="Proteomes" id="UP000019184"/>
    </source>
</evidence>
<dbReference type="InterPro" id="IPR050298">
    <property type="entry name" value="Gram-neg_bact_OMP"/>
</dbReference>
<evidence type="ECO:0000256" key="7">
    <source>
        <dbReference type="ARBA" id="ARBA00023065"/>
    </source>
</evidence>
<name>A0A7U7GDT6_9GAMM</name>
<dbReference type="InterPro" id="IPR023614">
    <property type="entry name" value="Porin_dom_sf"/>
</dbReference>
<dbReference type="GO" id="GO:0009279">
    <property type="term" value="C:cell outer membrane"/>
    <property type="evidence" value="ECO:0007669"/>
    <property type="project" value="UniProtKB-SubCell"/>
</dbReference>
<reference evidence="13 14" key="1">
    <citation type="journal article" date="2014" name="ISME J.">
        <title>Candidatus Competibacter-lineage genomes retrieved from metagenomes reveal functional metabolic diversity.</title>
        <authorList>
            <person name="McIlroy S.J."/>
            <person name="Albertsen M."/>
            <person name="Andresen E.K."/>
            <person name="Saunders A.M."/>
            <person name="Kristiansen R."/>
            <person name="Stokholm-Bjerregaard M."/>
            <person name="Nielsen K.L."/>
            <person name="Nielsen P.H."/>
        </authorList>
    </citation>
    <scope>NUCLEOTIDE SEQUENCE [LARGE SCALE GENOMIC DNA]</scope>
    <source>
        <strain evidence="13 14">Run_B_J11</strain>
    </source>
</reference>
<feature type="domain" description="Porin" evidence="12">
    <location>
        <begin position="7"/>
        <end position="348"/>
    </location>
</feature>
<dbReference type="InterPro" id="IPR001702">
    <property type="entry name" value="Porin_Gram-ve"/>
</dbReference>
<keyword evidence="8" id="KW-0626">Porin</keyword>
<evidence type="ECO:0000256" key="5">
    <source>
        <dbReference type="ARBA" id="ARBA00022692"/>
    </source>
</evidence>
<keyword evidence="6 11" id="KW-0732">Signal</keyword>
<gene>
    <name evidence="13" type="ORF">BN874_510026</name>
</gene>
<accession>A0A7U7GDT6</accession>
<dbReference type="GO" id="GO:0034220">
    <property type="term" value="P:monoatomic ion transmembrane transport"/>
    <property type="evidence" value="ECO:0007669"/>
    <property type="project" value="InterPro"/>
</dbReference>
<dbReference type="PRINTS" id="PR00182">
    <property type="entry name" value="ECOLNEIPORIN"/>
</dbReference>
<dbReference type="PANTHER" id="PTHR34501:SF9">
    <property type="entry name" value="MAJOR OUTER MEMBRANE PROTEIN P.IA"/>
    <property type="match status" value="1"/>
</dbReference>
<dbReference type="OrthoDB" id="8173690at2"/>
<evidence type="ECO:0000256" key="1">
    <source>
        <dbReference type="ARBA" id="ARBA00004571"/>
    </source>
</evidence>